<proteinExistence type="predicted"/>
<reference evidence="1 2" key="1">
    <citation type="submission" date="2014-04" db="EMBL/GenBank/DDBJ databases">
        <authorList>
            <consortium name="DOE Joint Genome Institute"/>
            <person name="Kuo A."/>
            <person name="Tarkka M."/>
            <person name="Buscot F."/>
            <person name="Kohler A."/>
            <person name="Nagy L.G."/>
            <person name="Floudas D."/>
            <person name="Copeland A."/>
            <person name="Barry K.W."/>
            <person name="Cichocki N."/>
            <person name="Veneault-Fourrey C."/>
            <person name="LaButti K."/>
            <person name="Lindquist E.A."/>
            <person name="Lipzen A."/>
            <person name="Lundell T."/>
            <person name="Morin E."/>
            <person name="Murat C."/>
            <person name="Sun H."/>
            <person name="Tunlid A."/>
            <person name="Henrissat B."/>
            <person name="Grigoriev I.V."/>
            <person name="Hibbett D.S."/>
            <person name="Martin F."/>
            <person name="Nordberg H.P."/>
            <person name="Cantor M.N."/>
            <person name="Hua S.X."/>
        </authorList>
    </citation>
    <scope>NUCLEOTIDE SEQUENCE [LARGE SCALE GENOMIC DNA]</scope>
    <source>
        <strain evidence="1 2">F 1598</strain>
    </source>
</reference>
<dbReference type="EMBL" id="KN832972">
    <property type="protein sequence ID" value="KIM90831.1"/>
    <property type="molecule type" value="Genomic_DNA"/>
</dbReference>
<dbReference type="HOGENOM" id="CLU_1704909_0_0_1"/>
<keyword evidence="2" id="KW-1185">Reference proteome</keyword>
<gene>
    <name evidence="1" type="ORF">PILCRDRAFT_83980</name>
</gene>
<dbReference type="AlphaFoldDB" id="A0A0C3GJK9"/>
<protein>
    <submittedName>
        <fullName evidence="1">Uncharacterized protein</fullName>
    </submittedName>
</protein>
<name>A0A0C3GJK9_PILCF</name>
<evidence type="ECO:0000313" key="1">
    <source>
        <dbReference type="EMBL" id="KIM90831.1"/>
    </source>
</evidence>
<dbReference type="Proteomes" id="UP000054166">
    <property type="component" value="Unassembled WGS sequence"/>
</dbReference>
<reference evidence="2" key="2">
    <citation type="submission" date="2015-01" db="EMBL/GenBank/DDBJ databases">
        <title>Evolutionary Origins and Diversification of the Mycorrhizal Mutualists.</title>
        <authorList>
            <consortium name="DOE Joint Genome Institute"/>
            <consortium name="Mycorrhizal Genomics Consortium"/>
            <person name="Kohler A."/>
            <person name="Kuo A."/>
            <person name="Nagy L.G."/>
            <person name="Floudas D."/>
            <person name="Copeland A."/>
            <person name="Barry K.W."/>
            <person name="Cichocki N."/>
            <person name="Veneault-Fourrey C."/>
            <person name="LaButti K."/>
            <person name="Lindquist E.A."/>
            <person name="Lipzen A."/>
            <person name="Lundell T."/>
            <person name="Morin E."/>
            <person name="Murat C."/>
            <person name="Riley R."/>
            <person name="Ohm R."/>
            <person name="Sun H."/>
            <person name="Tunlid A."/>
            <person name="Henrissat B."/>
            <person name="Grigoriev I.V."/>
            <person name="Hibbett D.S."/>
            <person name="Martin F."/>
        </authorList>
    </citation>
    <scope>NUCLEOTIDE SEQUENCE [LARGE SCALE GENOMIC DNA]</scope>
    <source>
        <strain evidence="2">F 1598</strain>
    </source>
</reference>
<dbReference type="InParanoid" id="A0A0C3GJK9"/>
<accession>A0A0C3GJK9</accession>
<sequence>MPPKSPIWELYIGNKTLYKTDQSHFNAWCNDCLYGCMKSLQEADRANVIAGVMSYAHTQRLSCKHKISTMKNHAKSCHWFSDTYFGSLREAVLVRQAQMKDKENMNASASPVSNWTPFAPHSQVSPAARPLKHTCMATNVSYGDAPAYNNGQFF</sequence>
<dbReference type="OrthoDB" id="2423954at2759"/>
<organism evidence="1 2">
    <name type="scientific">Piloderma croceum (strain F 1598)</name>
    <dbReference type="NCBI Taxonomy" id="765440"/>
    <lineage>
        <taxon>Eukaryota</taxon>
        <taxon>Fungi</taxon>
        <taxon>Dikarya</taxon>
        <taxon>Basidiomycota</taxon>
        <taxon>Agaricomycotina</taxon>
        <taxon>Agaricomycetes</taxon>
        <taxon>Agaricomycetidae</taxon>
        <taxon>Atheliales</taxon>
        <taxon>Atheliaceae</taxon>
        <taxon>Piloderma</taxon>
    </lineage>
</organism>
<evidence type="ECO:0000313" key="2">
    <source>
        <dbReference type="Proteomes" id="UP000054166"/>
    </source>
</evidence>